<keyword evidence="4" id="KW-0132">Cell division</keyword>
<reference evidence="12" key="2">
    <citation type="submission" date="2025-08" db="UniProtKB">
        <authorList>
            <consortium name="RefSeq"/>
        </authorList>
    </citation>
    <scope>IDENTIFICATION</scope>
    <source>
        <tissue evidence="12">Young leaves</tissue>
    </source>
</reference>
<evidence type="ECO:0000256" key="5">
    <source>
        <dbReference type="ARBA" id="ARBA00022737"/>
    </source>
</evidence>
<dbReference type="InterPro" id="IPR001680">
    <property type="entry name" value="WD40_rpt"/>
</dbReference>
<dbReference type="InterPro" id="IPR019775">
    <property type="entry name" value="WD40_repeat_CS"/>
</dbReference>
<dbReference type="GO" id="GO:0031145">
    <property type="term" value="P:anaphase-promoting complex-dependent catabolic process"/>
    <property type="evidence" value="ECO:0007669"/>
    <property type="project" value="TreeGrafter"/>
</dbReference>
<dbReference type="UniPathway" id="UPA00143"/>
<keyword evidence="6" id="KW-0498">Mitosis</keyword>
<evidence type="ECO:0000256" key="9">
    <source>
        <dbReference type="SAM" id="MobiDB-lite"/>
    </source>
</evidence>
<keyword evidence="7" id="KW-0131">Cell cycle</keyword>
<protein>
    <submittedName>
        <fullName evidence="12">Protein FIZZY-RELATED 3 isoform X1</fullName>
    </submittedName>
</protein>
<feature type="region of interest" description="Disordered" evidence="9">
    <location>
        <begin position="94"/>
        <end position="160"/>
    </location>
</feature>
<dbReference type="GO" id="GO:0010997">
    <property type="term" value="F:anaphase-promoting complex binding"/>
    <property type="evidence" value="ECO:0007669"/>
    <property type="project" value="InterPro"/>
</dbReference>
<dbReference type="InterPro" id="IPR033010">
    <property type="entry name" value="Cdc20/Fizzy"/>
</dbReference>
<dbReference type="OrthoDB" id="10263272at2759"/>
<evidence type="ECO:0000313" key="12">
    <source>
        <dbReference type="RefSeq" id="XP_027335601.1"/>
    </source>
</evidence>
<evidence type="ECO:0000313" key="11">
    <source>
        <dbReference type="Proteomes" id="UP000694853"/>
    </source>
</evidence>
<dbReference type="KEGG" id="aprc:113849707"/>
<evidence type="ECO:0000256" key="8">
    <source>
        <dbReference type="PROSITE-ProRule" id="PRU00221"/>
    </source>
</evidence>
<dbReference type="PANTHER" id="PTHR19918:SF36">
    <property type="entry name" value="PROTEIN FIZZY-RELATED 3"/>
    <property type="match status" value="1"/>
</dbReference>
<feature type="compositionally biased region" description="Polar residues" evidence="9">
    <location>
        <begin position="123"/>
        <end position="145"/>
    </location>
</feature>
<dbReference type="Pfam" id="PF24807">
    <property type="entry name" value="WD40_CDC20-Fz"/>
    <property type="match status" value="1"/>
</dbReference>
<evidence type="ECO:0000256" key="3">
    <source>
        <dbReference type="ARBA" id="ARBA00022574"/>
    </source>
</evidence>
<keyword evidence="3 8" id="KW-0853">WD repeat</keyword>
<dbReference type="GO" id="GO:1990757">
    <property type="term" value="F:ubiquitin ligase activator activity"/>
    <property type="evidence" value="ECO:0007669"/>
    <property type="project" value="TreeGrafter"/>
</dbReference>
<dbReference type="FunFam" id="2.130.10.10:FF:000025">
    <property type="entry name" value="FIZZY-related 2 isoform 1"/>
    <property type="match status" value="1"/>
</dbReference>
<dbReference type="InterPro" id="IPR056150">
    <property type="entry name" value="WD40_CDC20-Fz"/>
</dbReference>
<feature type="repeat" description="WD" evidence="8">
    <location>
        <begin position="290"/>
        <end position="331"/>
    </location>
</feature>
<evidence type="ECO:0000256" key="6">
    <source>
        <dbReference type="ARBA" id="ARBA00022776"/>
    </source>
</evidence>
<dbReference type="InterPro" id="IPR036322">
    <property type="entry name" value="WD40_repeat_dom_sf"/>
</dbReference>
<accession>A0A8B8JW34</accession>
<dbReference type="SMART" id="SM00320">
    <property type="entry name" value="WD40"/>
    <property type="match status" value="7"/>
</dbReference>
<dbReference type="GO" id="GO:0051301">
    <property type="term" value="P:cell division"/>
    <property type="evidence" value="ECO:0007669"/>
    <property type="project" value="UniProtKB-KW"/>
</dbReference>
<dbReference type="RefSeq" id="XP_027335601.1">
    <property type="nucleotide sequence ID" value="XM_027479800.1"/>
</dbReference>
<keyword evidence="11" id="KW-1185">Reference proteome</keyword>
<dbReference type="GO" id="GO:0016567">
    <property type="term" value="P:protein ubiquitination"/>
    <property type="evidence" value="ECO:0007669"/>
    <property type="project" value="UniProtKB-UniPathway"/>
</dbReference>
<comment type="similarity">
    <text evidence="2">Belongs to the WD repeat CDC20/Fizzy family.</text>
</comment>
<feature type="compositionally biased region" description="Basic residues" evidence="9">
    <location>
        <begin position="150"/>
        <end position="159"/>
    </location>
</feature>
<organism evidence="11 12">
    <name type="scientific">Abrus precatorius</name>
    <name type="common">Indian licorice</name>
    <name type="synonym">Glycine abrus</name>
    <dbReference type="NCBI Taxonomy" id="3816"/>
    <lineage>
        <taxon>Eukaryota</taxon>
        <taxon>Viridiplantae</taxon>
        <taxon>Streptophyta</taxon>
        <taxon>Embryophyta</taxon>
        <taxon>Tracheophyta</taxon>
        <taxon>Spermatophyta</taxon>
        <taxon>Magnoliopsida</taxon>
        <taxon>eudicotyledons</taxon>
        <taxon>Gunneridae</taxon>
        <taxon>Pentapetalae</taxon>
        <taxon>rosids</taxon>
        <taxon>fabids</taxon>
        <taxon>Fabales</taxon>
        <taxon>Fabaceae</taxon>
        <taxon>Papilionoideae</taxon>
        <taxon>50 kb inversion clade</taxon>
        <taxon>NPAAA clade</taxon>
        <taxon>indigoferoid/millettioid clade</taxon>
        <taxon>Abreae</taxon>
        <taxon>Abrus</taxon>
    </lineage>
</organism>
<evidence type="ECO:0000256" key="4">
    <source>
        <dbReference type="ARBA" id="ARBA00022618"/>
    </source>
</evidence>
<keyword evidence="5" id="KW-0677">Repeat</keyword>
<feature type="repeat" description="WD" evidence="8">
    <location>
        <begin position="420"/>
        <end position="453"/>
    </location>
</feature>
<dbReference type="GO" id="GO:1905786">
    <property type="term" value="P:positive regulation of anaphase-promoting complex-dependent catabolic process"/>
    <property type="evidence" value="ECO:0007669"/>
    <property type="project" value="TreeGrafter"/>
</dbReference>
<feature type="repeat" description="WD" evidence="8">
    <location>
        <begin position="332"/>
        <end position="376"/>
    </location>
</feature>
<dbReference type="PROSITE" id="PS50294">
    <property type="entry name" value="WD_REPEATS_REGION"/>
    <property type="match status" value="2"/>
</dbReference>
<proteinExistence type="inferred from homology"/>
<name>A0A8B8JW34_ABRPR</name>
<reference evidence="11" key="1">
    <citation type="journal article" date="2019" name="Toxins">
        <title>Detection of Abrin-Like and Prepropulchellin-Like Toxin Genes and Transcripts Using Whole Genome Sequencing and Full-Length Transcript Sequencing of Abrus precatorius.</title>
        <authorList>
            <person name="Hovde B.T."/>
            <person name="Daligault H.E."/>
            <person name="Hanschen E.R."/>
            <person name="Kunde Y.A."/>
            <person name="Johnson M.B."/>
            <person name="Starkenburg S.R."/>
            <person name="Johnson S.L."/>
        </authorList>
    </citation>
    <scope>NUCLEOTIDE SEQUENCE [LARGE SCALE GENOMIC DNA]</scope>
</reference>
<dbReference type="AlphaFoldDB" id="A0A8B8JW34"/>
<evidence type="ECO:0000256" key="2">
    <source>
        <dbReference type="ARBA" id="ARBA00006445"/>
    </source>
</evidence>
<gene>
    <name evidence="12" type="primary">LOC113849707</name>
</gene>
<evidence type="ECO:0000256" key="1">
    <source>
        <dbReference type="ARBA" id="ARBA00004906"/>
    </source>
</evidence>
<dbReference type="PROSITE" id="PS50082">
    <property type="entry name" value="WD_REPEATS_2"/>
    <property type="match status" value="3"/>
</dbReference>
<dbReference type="PROSITE" id="PS00678">
    <property type="entry name" value="WD_REPEATS_1"/>
    <property type="match status" value="2"/>
</dbReference>
<dbReference type="GeneID" id="113849707"/>
<dbReference type="GO" id="GO:0005680">
    <property type="term" value="C:anaphase-promoting complex"/>
    <property type="evidence" value="ECO:0007669"/>
    <property type="project" value="TreeGrafter"/>
</dbReference>
<feature type="domain" description="CDC20/Fizzy WD40" evidence="10">
    <location>
        <begin position="162"/>
        <end position="451"/>
    </location>
</feature>
<comment type="pathway">
    <text evidence="1">Protein modification; protein ubiquitination.</text>
</comment>
<sequence>MESPEARKTGLNLPAGMSGTSLRLDTFSSLRSISNLSSSPSSKPSTCSDRFIPCRSSSRLHTFGLIEKPSPVKEGSNEAYSRLLKSELFGSDFVSPSPSSPAGAPPSPISPSKNMLRFKTDHSAPSSPFSPSILGQQSTFSSESSTPPKPPRKVPKTPHKVLDAPSLQDDFYLNLVDWSSQNVLAVGLGTCVYLWSASNSRVTKLCDLGPYDGVCSVQWTREGSFISVGTNLGQVQIWDGARCKKVRTMGGHQTRTGVLAWNSRILASGSRDRNILQHDMRVSSDFVGKLVGHKSEVCGLKWSCDDRELASGGNDNQLLVWNQHSQQPVLRLTEHTAAVKAIAWSPHQSSLLVSGGGTADRCIRFWNTTNGHQLNSVDTGSQVCNLAWSKNVNELVSTHGYSQNQIMVWKYPSLAKVATLTGHSMRVLYLAMSPDGQTIVTGAGDETLRFWNIFPSMKAPAPVKDTGLWSLGRTQIR</sequence>
<dbReference type="PANTHER" id="PTHR19918">
    <property type="entry name" value="CELL DIVISION CYCLE 20 CDC20 FIZZY -RELATED"/>
    <property type="match status" value="1"/>
</dbReference>
<dbReference type="InterPro" id="IPR015943">
    <property type="entry name" value="WD40/YVTN_repeat-like_dom_sf"/>
</dbReference>
<dbReference type="SUPFAM" id="SSF50978">
    <property type="entry name" value="WD40 repeat-like"/>
    <property type="match status" value="1"/>
</dbReference>
<evidence type="ECO:0000259" key="10">
    <source>
        <dbReference type="Pfam" id="PF24807"/>
    </source>
</evidence>
<dbReference type="Proteomes" id="UP000694853">
    <property type="component" value="Unplaced"/>
</dbReference>
<dbReference type="Gene3D" id="2.130.10.10">
    <property type="entry name" value="YVTN repeat-like/Quinoprotein amine dehydrogenase"/>
    <property type="match status" value="1"/>
</dbReference>
<evidence type="ECO:0000256" key="7">
    <source>
        <dbReference type="ARBA" id="ARBA00023306"/>
    </source>
</evidence>